<sequence length="322" mass="36685">MDLLLAVIEAIIIVPLVRLLQTDEFDIKKDAACAISNVTSGATMIRSIMKIVSFLRVEGVSLQFMDAGKPGKKQKKWGRLLPKSKTHNKQSSGKMGSHFLLPLKHLNSFNPHISSLNSARFFTVRTRATLDENEKDPFLAQEQLPNKVRFSFNLIKNATKTRKVPAEEVLSAFWVIEKARINPSEFVETLGGSDSPGRTWMLIFTAQKQLKGGRYFPLTTLQRFDAAGTRIENEEFLGPIGFLTYEGSFSWKNRILSFIFELIRVKIGPFNPLEISVGQKEDREPNIKDPFFIWFYVDKEIAVARGRIEGIAFWYRCHHVTT</sequence>
<proteinExistence type="predicted"/>
<dbReference type="GeneID" id="111303176"/>
<dbReference type="Gene3D" id="1.25.10.10">
    <property type="entry name" value="Leucine-rich Repeat Variant"/>
    <property type="match status" value="1"/>
</dbReference>
<dbReference type="OrthoDB" id="44190at2759"/>
<keyword evidence="2" id="KW-0732">Signal</keyword>
<accession>A0A6P5ZRF3</accession>
<dbReference type="KEGG" id="dzi:111303176"/>
<dbReference type="InterPro" id="IPR011989">
    <property type="entry name" value="ARM-like"/>
</dbReference>
<reference evidence="4" key="1">
    <citation type="submission" date="2025-08" db="UniProtKB">
        <authorList>
            <consortium name="RefSeq"/>
        </authorList>
    </citation>
    <scope>IDENTIFICATION</scope>
    <source>
        <tissue evidence="4">Fruit stalk</tissue>
    </source>
</reference>
<feature type="chain" id="PRO_5028343195" evidence="2">
    <location>
        <begin position="20"/>
        <end position="322"/>
    </location>
</feature>
<evidence type="ECO:0000313" key="4">
    <source>
        <dbReference type="RefSeq" id="XP_022754991.1"/>
    </source>
</evidence>
<gene>
    <name evidence="4" type="primary">LOC111303176</name>
</gene>
<dbReference type="PANTHER" id="PTHR35690:SF1">
    <property type="entry name" value="OS01G0363500 PROTEIN"/>
    <property type="match status" value="1"/>
</dbReference>
<dbReference type="AlphaFoldDB" id="A0A6P5ZRF3"/>
<protein>
    <submittedName>
        <fullName evidence="4">Uncharacterized protein LOC111303176</fullName>
    </submittedName>
</protein>
<keyword evidence="3" id="KW-1185">Reference proteome</keyword>
<name>A0A6P5ZRF3_DURZI</name>
<feature type="signal peptide" evidence="2">
    <location>
        <begin position="1"/>
        <end position="19"/>
    </location>
</feature>
<dbReference type="Proteomes" id="UP000515121">
    <property type="component" value="Unplaced"/>
</dbReference>
<evidence type="ECO:0000313" key="3">
    <source>
        <dbReference type="Proteomes" id="UP000515121"/>
    </source>
</evidence>
<dbReference type="PANTHER" id="PTHR35690">
    <property type="entry name" value="OS01G0363500 PROTEIN"/>
    <property type="match status" value="1"/>
</dbReference>
<dbReference type="Pfam" id="PF00514">
    <property type="entry name" value="Arm"/>
    <property type="match status" value="1"/>
</dbReference>
<dbReference type="RefSeq" id="XP_022754991.1">
    <property type="nucleotide sequence ID" value="XM_022899256.1"/>
</dbReference>
<evidence type="ECO:0000256" key="2">
    <source>
        <dbReference type="SAM" id="SignalP"/>
    </source>
</evidence>
<evidence type="ECO:0000256" key="1">
    <source>
        <dbReference type="ARBA" id="ARBA00022737"/>
    </source>
</evidence>
<organism evidence="3 4">
    <name type="scientific">Durio zibethinus</name>
    <name type="common">Durian</name>
    <dbReference type="NCBI Taxonomy" id="66656"/>
    <lineage>
        <taxon>Eukaryota</taxon>
        <taxon>Viridiplantae</taxon>
        <taxon>Streptophyta</taxon>
        <taxon>Embryophyta</taxon>
        <taxon>Tracheophyta</taxon>
        <taxon>Spermatophyta</taxon>
        <taxon>Magnoliopsida</taxon>
        <taxon>eudicotyledons</taxon>
        <taxon>Gunneridae</taxon>
        <taxon>Pentapetalae</taxon>
        <taxon>rosids</taxon>
        <taxon>malvids</taxon>
        <taxon>Malvales</taxon>
        <taxon>Malvaceae</taxon>
        <taxon>Helicteroideae</taxon>
        <taxon>Durio</taxon>
    </lineage>
</organism>
<keyword evidence="1" id="KW-0677">Repeat</keyword>
<dbReference type="InterPro" id="IPR000225">
    <property type="entry name" value="Armadillo"/>
</dbReference>